<sequence length="201" mass="21382">MTVQSSIAFVLAMSLFVASPGPGALGLVAETMKYGLKSAGFYIFGMILGDMVYLTFAVFGLAAVASVMGEAFMYIRIAGGIYLLYLGIKLILAKESKPEKTVPSKKGRFLGGFFITITNPKVIIFYCGFLPNFMDLTRLTLTDAMVTAVLVAFVISAVMGSYAVVAHRTGKFLTGRGGLNLNRAAGAALIGTGSFLIFKRP</sequence>
<reference evidence="7 8" key="1">
    <citation type="submission" date="2019-03" db="EMBL/GenBank/DDBJ databases">
        <title>Genomic Encyclopedia of Type Strains, Phase IV (KMG-IV): sequencing the most valuable type-strain genomes for metagenomic binning, comparative biology and taxonomic classification.</title>
        <authorList>
            <person name="Goeker M."/>
        </authorList>
    </citation>
    <scope>NUCLEOTIDE SEQUENCE [LARGE SCALE GENOMIC DNA]</scope>
    <source>
        <strain evidence="7 8">DSM 24984</strain>
    </source>
</reference>
<dbReference type="RefSeq" id="WP_132872649.1">
    <property type="nucleotide sequence ID" value="NZ_SMGG01000003.1"/>
</dbReference>
<keyword evidence="2" id="KW-1003">Cell membrane</keyword>
<evidence type="ECO:0000256" key="5">
    <source>
        <dbReference type="ARBA" id="ARBA00023136"/>
    </source>
</evidence>
<dbReference type="AlphaFoldDB" id="A0A4R1KD66"/>
<dbReference type="EMBL" id="SMGG01000003">
    <property type="protein sequence ID" value="TCK62526.1"/>
    <property type="molecule type" value="Genomic_DNA"/>
</dbReference>
<dbReference type="Proteomes" id="UP000294614">
    <property type="component" value="Unassembled WGS sequence"/>
</dbReference>
<feature type="transmembrane region" description="Helical" evidence="6">
    <location>
        <begin position="71"/>
        <end position="88"/>
    </location>
</feature>
<proteinExistence type="predicted"/>
<comment type="subcellular location">
    <subcellularLocation>
        <location evidence="1">Cell membrane</location>
        <topology evidence="1">Multi-pass membrane protein</topology>
    </subcellularLocation>
</comment>
<keyword evidence="3 6" id="KW-0812">Transmembrane</keyword>
<dbReference type="GO" id="GO:0005886">
    <property type="term" value="C:plasma membrane"/>
    <property type="evidence" value="ECO:0007669"/>
    <property type="project" value="UniProtKB-SubCell"/>
</dbReference>
<feature type="transmembrane region" description="Helical" evidence="6">
    <location>
        <begin position="6"/>
        <end position="29"/>
    </location>
</feature>
<feature type="transmembrane region" description="Helical" evidence="6">
    <location>
        <begin position="41"/>
        <end position="65"/>
    </location>
</feature>
<evidence type="ECO:0000256" key="3">
    <source>
        <dbReference type="ARBA" id="ARBA00022692"/>
    </source>
</evidence>
<dbReference type="Pfam" id="PF01810">
    <property type="entry name" value="LysE"/>
    <property type="match status" value="1"/>
</dbReference>
<evidence type="ECO:0000256" key="2">
    <source>
        <dbReference type="ARBA" id="ARBA00022475"/>
    </source>
</evidence>
<evidence type="ECO:0000313" key="8">
    <source>
        <dbReference type="Proteomes" id="UP000294614"/>
    </source>
</evidence>
<dbReference type="OrthoDB" id="9804822at2"/>
<feature type="transmembrane region" description="Helical" evidence="6">
    <location>
        <begin position="145"/>
        <end position="165"/>
    </location>
</feature>
<protein>
    <submittedName>
        <fullName evidence="7">Threonine/homoserine/homoserine lactone efflux protein</fullName>
    </submittedName>
</protein>
<organism evidence="7 8">
    <name type="scientific">Seleniivibrio woodruffii</name>
    <dbReference type="NCBI Taxonomy" id="1078050"/>
    <lineage>
        <taxon>Bacteria</taxon>
        <taxon>Pseudomonadati</taxon>
        <taxon>Deferribacterota</taxon>
        <taxon>Deferribacteres</taxon>
        <taxon>Deferribacterales</taxon>
        <taxon>Geovibrionaceae</taxon>
        <taxon>Seleniivibrio</taxon>
    </lineage>
</organism>
<evidence type="ECO:0000256" key="4">
    <source>
        <dbReference type="ARBA" id="ARBA00022989"/>
    </source>
</evidence>
<dbReference type="PANTHER" id="PTHR30086">
    <property type="entry name" value="ARGININE EXPORTER PROTEIN ARGO"/>
    <property type="match status" value="1"/>
</dbReference>
<dbReference type="GO" id="GO:0015171">
    <property type="term" value="F:amino acid transmembrane transporter activity"/>
    <property type="evidence" value="ECO:0007669"/>
    <property type="project" value="TreeGrafter"/>
</dbReference>
<evidence type="ECO:0000256" key="6">
    <source>
        <dbReference type="SAM" id="Phobius"/>
    </source>
</evidence>
<feature type="transmembrane region" description="Helical" evidence="6">
    <location>
        <begin position="177"/>
        <end position="198"/>
    </location>
</feature>
<feature type="transmembrane region" description="Helical" evidence="6">
    <location>
        <begin position="109"/>
        <end position="133"/>
    </location>
</feature>
<gene>
    <name evidence="7" type="ORF">C8D98_1055</name>
</gene>
<name>A0A4R1KD66_9BACT</name>
<dbReference type="InterPro" id="IPR001123">
    <property type="entry name" value="LeuE-type"/>
</dbReference>
<accession>A0A4R1KD66</accession>
<comment type="caution">
    <text evidence="7">The sequence shown here is derived from an EMBL/GenBank/DDBJ whole genome shotgun (WGS) entry which is preliminary data.</text>
</comment>
<evidence type="ECO:0000256" key="1">
    <source>
        <dbReference type="ARBA" id="ARBA00004651"/>
    </source>
</evidence>
<keyword evidence="4 6" id="KW-1133">Transmembrane helix</keyword>
<dbReference type="PANTHER" id="PTHR30086:SF20">
    <property type="entry name" value="ARGININE EXPORTER PROTEIN ARGO-RELATED"/>
    <property type="match status" value="1"/>
</dbReference>
<keyword evidence="8" id="KW-1185">Reference proteome</keyword>
<evidence type="ECO:0000313" key="7">
    <source>
        <dbReference type="EMBL" id="TCK62526.1"/>
    </source>
</evidence>
<keyword evidence="5 6" id="KW-0472">Membrane</keyword>